<evidence type="ECO:0000313" key="3">
    <source>
        <dbReference type="Proteomes" id="UP000001194"/>
    </source>
</evidence>
<dbReference type="GeneID" id="6084553"/>
<dbReference type="Proteomes" id="UP000001194">
    <property type="component" value="Unassembled WGS sequence"/>
</dbReference>
<sequence>MCASLAHLNFLTLTLPAFAYGAKLQADCRAQTSKTGIVSPFPDSVFRHSPRSGFMPFLQTSLHQEIDGAQKFRGLYRYIAGNVHRKQENYSFAPFVTGFKGADVLSAKVGYDHLIPHKYRRKSDLHAPDTPTYAILNLGGASKQIVFEPVFTSSDTMQIEGEHNYDLQFGGRSYVLY</sequence>
<accession>B0DY26</accession>
<dbReference type="EMBL" id="DS547149">
    <property type="protein sequence ID" value="EDR00489.1"/>
    <property type="molecule type" value="Genomic_DNA"/>
</dbReference>
<evidence type="ECO:0000256" key="1">
    <source>
        <dbReference type="SAM" id="SignalP"/>
    </source>
</evidence>
<evidence type="ECO:0000313" key="2">
    <source>
        <dbReference type="EMBL" id="EDR00489.1"/>
    </source>
</evidence>
<feature type="chain" id="PRO_5002749555" evidence="1">
    <location>
        <begin position="22"/>
        <end position="177"/>
    </location>
</feature>
<protein>
    <submittedName>
        <fullName evidence="2">Predicted protein</fullName>
    </submittedName>
</protein>
<keyword evidence="1" id="KW-0732">Signal</keyword>
<gene>
    <name evidence="2" type="ORF">LACBIDRAFT_334093</name>
</gene>
<dbReference type="HOGENOM" id="CLU_1518126_0_0_1"/>
<dbReference type="RefSeq" id="XP_001888881.1">
    <property type="nucleotide sequence ID" value="XM_001888846.1"/>
</dbReference>
<dbReference type="Gene3D" id="3.30.420.150">
    <property type="entry name" value="Exopolyphosphatase. Domain 2"/>
    <property type="match status" value="1"/>
</dbReference>
<name>B0DY26_LACBS</name>
<dbReference type="KEGG" id="lbc:LACBIDRAFT_334093"/>
<keyword evidence="3" id="KW-1185">Reference proteome</keyword>
<dbReference type="OrthoDB" id="6372431at2759"/>
<reference evidence="2 3" key="1">
    <citation type="journal article" date="2008" name="Nature">
        <title>The genome of Laccaria bicolor provides insights into mycorrhizal symbiosis.</title>
        <authorList>
            <person name="Martin F."/>
            <person name="Aerts A."/>
            <person name="Ahren D."/>
            <person name="Brun A."/>
            <person name="Danchin E.G.J."/>
            <person name="Duchaussoy F."/>
            <person name="Gibon J."/>
            <person name="Kohler A."/>
            <person name="Lindquist E."/>
            <person name="Pereda V."/>
            <person name="Salamov A."/>
            <person name="Shapiro H.J."/>
            <person name="Wuyts J."/>
            <person name="Blaudez D."/>
            <person name="Buee M."/>
            <person name="Brokstein P."/>
            <person name="Canbaeck B."/>
            <person name="Cohen D."/>
            <person name="Courty P.E."/>
            <person name="Coutinho P.M."/>
            <person name="Delaruelle C."/>
            <person name="Detter J.C."/>
            <person name="Deveau A."/>
            <person name="DiFazio S."/>
            <person name="Duplessis S."/>
            <person name="Fraissinet-Tachet L."/>
            <person name="Lucic E."/>
            <person name="Frey-Klett P."/>
            <person name="Fourrey C."/>
            <person name="Feussner I."/>
            <person name="Gay G."/>
            <person name="Grimwood J."/>
            <person name="Hoegger P.J."/>
            <person name="Jain P."/>
            <person name="Kilaru S."/>
            <person name="Labbe J."/>
            <person name="Lin Y.C."/>
            <person name="Legue V."/>
            <person name="Le Tacon F."/>
            <person name="Marmeisse R."/>
            <person name="Melayah D."/>
            <person name="Montanini B."/>
            <person name="Muratet M."/>
            <person name="Nehls U."/>
            <person name="Niculita-Hirzel H."/>
            <person name="Oudot-Le Secq M.P."/>
            <person name="Peter M."/>
            <person name="Quesneville H."/>
            <person name="Rajashekar B."/>
            <person name="Reich M."/>
            <person name="Rouhier N."/>
            <person name="Schmutz J."/>
            <person name="Yin T."/>
            <person name="Chalot M."/>
            <person name="Henrissat B."/>
            <person name="Kuees U."/>
            <person name="Lucas S."/>
            <person name="Van de Peer Y."/>
            <person name="Podila G.K."/>
            <person name="Polle A."/>
            <person name="Pukkila P.J."/>
            <person name="Richardson P.M."/>
            <person name="Rouze P."/>
            <person name="Sanders I.R."/>
            <person name="Stajich J.E."/>
            <person name="Tunlid A."/>
            <person name="Tuskan G."/>
            <person name="Grigoriev I.V."/>
        </authorList>
    </citation>
    <scope>NUCLEOTIDE SEQUENCE [LARGE SCALE GENOMIC DNA]</scope>
    <source>
        <strain evidence="3">S238N-H82 / ATCC MYA-4686</strain>
    </source>
</reference>
<proteinExistence type="predicted"/>
<dbReference type="AlphaFoldDB" id="B0DY26"/>
<feature type="signal peptide" evidence="1">
    <location>
        <begin position="1"/>
        <end position="21"/>
    </location>
</feature>
<dbReference type="InParanoid" id="B0DY26"/>
<organism evidence="3">
    <name type="scientific">Laccaria bicolor (strain S238N-H82 / ATCC MYA-4686)</name>
    <name type="common">Bicoloured deceiver</name>
    <name type="synonym">Laccaria laccata var. bicolor</name>
    <dbReference type="NCBI Taxonomy" id="486041"/>
    <lineage>
        <taxon>Eukaryota</taxon>
        <taxon>Fungi</taxon>
        <taxon>Dikarya</taxon>
        <taxon>Basidiomycota</taxon>
        <taxon>Agaricomycotina</taxon>
        <taxon>Agaricomycetes</taxon>
        <taxon>Agaricomycetidae</taxon>
        <taxon>Agaricales</taxon>
        <taxon>Agaricineae</taxon>
        <taxon>Hydnangiaceae</taxon>
        <taxon>Laccaria</taxon>
    </lineage>
</organism>